<comment type="caution">
    <text evidence="1">The sequence shown here is derived from an EMBL/GenBank/DDBJ whole genome shotgun (WGS) entry which is preliminary data.</text>
</comment>
<proteinExistence type="predicted"/>
<protein>
    <submittedName>
        <fullName evidence="1">Uncharacterized protein</fullName>
    </submittedName>
</protein>
<evidence type="ECO:0000313" key="1">
    <source>
        <dbReference type="EMBL" id="KWS03998.1"/>
    </source>
</evidence>
<evidence type="ECO:0000313" key="2">
    <source>
        <dbReference type="Proteomes" id="UP000023435"/>
    </source>
</evidence>
<name>A0A120AG43_9GAMM</name>
<reference evidence="1 2" key="1">
    <citation type="journal article" date="2014" name="Genome Announc.">
        <title>Draft Genome Sequence of Lysobacter capsici AZ78, a Bacterium Antagonistic to Plant-Pathogenic Oomycetes.</title>
        <authorList>
            <person name="Puopolo G."/>
            <person name="Sonego P."/>
            <person name="Engelen K."/>
            <person name="Pertot I."/>
        </authorList>
    </citation>
    <scope>NUCLEOTIDE SEQUENCE [LARGE SCALE GENOMIC DNA]</scope>
    <source>
        <strain evidence="1 2">AZ78</strain>
    </source>
</reference>
<dbReference type="AlphaFoldDB" id="A0A120AG43"/>
<keyword evidence="2" id="KW-1185">Reference proteome</keyword>
<dbReference type="Proteomes" id="UP000023435">
    <property type="component" value="Unassembled WGS sequence"/>
</dbReference>
<organism evidence="1 2">
    <name type="scientific">Lysobacter capsici AZ78</name>
    <dbReference type="NCBI Taxonomy" id="1444315"/>
    <lineage>
        <taxon>Bacteria</taxon>
        <taxon>Pseudomonadati</taxon>
        <taxon>Pseudomonadota</taxon>
        <taxon>Gammaproteobacteria</taxon>
        <taxon>Lysobacterales</taxon>
        <taxon>Lysobacteraceae</taxon>
        <taxon>Lysobacter</taxon>
    </lineage>
</organism>
<accession>A0A120AG43</accession>
<gene>
    <name evidence="1" type="ORF">AZ78_1547</name>
</gene>
<dbReference type="EMBL" id="JAJA02000001">
    <property type="protein sequence ID" value="KWS03998.1"/>
    <property type="molecule type" value="Genomic_DNA"/>
</dbReference>
<sequence length="42" mass="4452">MPRRAQAGVCAINHPVAAVGRVDRSRGFARYAGFLNVTHTGA</sequence>